<proteinExistence type="predicted"/>
<dbReference type="EMBL" id="CM042016">
    <property type="protein sequence ID" value="KAI3700831.1"/>
    <property type="molecule type" value="Genomic_DNA"/>
</dbReference>
<reference evidence="2" key="1">
    <citation type="journal article" date="2022" name="Mol. Ecol. Resour.">
        <title>The genomes of chicory, endive, great burdock and yacon provide insights into Asteraceae palaeo-polyploidization history and plant inulin production.</title>
        <authorList>
            <person name="Fan W."/>
            <person name="Wang S."/>
            <person name="Wang H."/>
            <person name="Wang A."/>
            <person name="Jiang F."/>
            <person name="Liu H."/>
            <person name="Zhao H."/>
            <person name="Xu D."/>
            <person name="Zhang Y."/>
        </authorList>
    </citation>
    <scope>NUCLEOTIDE SEQUENCE [LARGE SCALE GENOMIC DNA]</scope>
    <source>
        <strain evidence="2">cv. Punajuju</strain>
    </source>
</reference>
<sequence>MEDEEDIDWSNKRKSFTGGIGVASPKAKTDDKLKARRGSSAVGSSSSSNNTNWSSSSSSMEPSAVLSPPIFVSIFHCGD</sequence>
<dbReference type="Proteomes" id="UP001055811">
    <property type="component" value="Linkage Group LG08"/>
</dbReference>
<evidence type="ECO:0000313" key="2">
    <source>
        <dbReference type="Proteomes" id="UP001055811"/>
    </source>
</evidence>
<evidence type="ECO:0000313" key="1">
    <source>
        <dbReference type="EMBL" id="KAI3700831.1"/>
    </source>
</evidence>
<organism evidence="1 2">
    <name type="scientific">Cichorium intybus</name>
    <name type="common">Chicory</name>
    <dbReference type="NCBI Taxonomy" id="13427"/>
    <lineage>
        <taxon>Eukaryota</taxon>
        <taxon>Viridiplantae</taxon>
        <taxon>Streptophyta</taxon>
        <taxon>Embryophyta</taxon>
        <taxon>Tracheophyta</taxon>
        <taxon>Spermatophyta</taxon>
        <taxon>Magnoliopsida</taxon>
        <taxon>eudicotyledons</taxon>
        <taxon>Gunneridae</taxon>
        <taxon>Pentapetalae</taxon>
        <taxon>asterids</taxon>
        <taxon>campanulids</taxon>
        <taxon>Asterales</taxon>
        <taxon>Asteraceae</taxon>
        <taxon>Cichorioideae</taxon>
        <taxon>Cichorieae</taxon>
        <taxon>Cichoriinae</taxon>
        <taxon>Cichorium</taxon>
    </lineage>
</organism>
<keyword evidence="2" id="KW-1185">Reference proteome</keyword>
<accession>A0ACB8ZTL8</accession>
<protein>
    <submittedName>
        <fullName evidence="1">Uncharacterized protein</fullName>
    </submittedName>
</protein>
<name>A0ACB8ZTL8_CICIN</name>
<comment type="caution">
    <text evidence="1">The sequence shown here is derived from an EMBL/GenBank/DDBJ whole genome shotgun (WGS) entry which is preliminary data.</text>
</comment>
<reference evidence="1 2" key="2">
    <citation type="journal article" date="2022" name="Mol. Ecol. Resour.">
        <title>The genomes of chicory, endive, great burdock and yacon provide insights into Asteraceae paleo-polyploidization history and plant inulin production.</title>
        <authorList>
            <person name="Fan W."/>
            <person name="Wang S."/>
            <person name="Wang H."/>
            <person name="Wang A."/>
            <person name="Jiang F."/>
            <person name="Liu H."/>
            <person name="Zhao H."/>
            <person name="Xu D."/>
            <person name="Zhang Y."/>
        </authorList>
    </citation>
    <scope>NUCLEOTIDE SEQUENCE [LARGE SCALE GENOMIC DNA]</scope>
    <source>
        <strain evidence="2">cv. Punajuju</strain>
        <tissue evidence="1">Leaves</tissue>
    </source>
</reference>
<gene>
    <name evidence="1" type="ORF">L2E82_45470</name>
</gene>